<accession>A0ACB9FA77</accession>
<reference evidence="2" key="1">
    <citation type="journal article" date="2022" name="Mol. Ecol. Resour.">
        <title>The genomes of chicory, endive, great burdock and yacon provide insights into Asteraceae palaeo-polyploidization history and plant inulin production.</title>
        <authorList>
            <person name="Fan W."/>
            <person name="Wang S."/>
            <person name="Wang H."/>
            <person name="Wang A."/>
            <person name="Jiang F."/>
            <person name="Liu H."/>
            <person name="Zhao H."/>
            <person name="Xu D."/>
            <person name="Zhang Y."/>
        </authorList>
    </citation>
    <scope>NUCLEOTIDE SEQUENCE [LARGE SCALE GENOMIC DNA]</scope>
    <source>
        <strain evidence="2">cv. Punajuju</strain>
    </source>
</reference>
<organism evidence="1 2">
    <name type="scientific">Cichorium intybus</name>
    <name type="common">Chicory</name>
    <dbReference type="NCBI Taxonomy" id="13427"/>
    <lineage>
        <taxon>Eukaryota</taxon>
        <taxon>Viridiplantae</taxon>
        <taxon>Streptophyta</taxon>
        <taxon>Embryophyta</taxon>
        <taxon>Tracheophyta</taxon>
        <taxon>Spermatophyta</taxon>
        <taxon>Magnoliopsida</taxon>
        <taxon>eudicotyledons</taxon>
        <taxon>Gunneridae</taxon>
        <taxon>Pentapetalae</taxon>
        <taxon>asterids</taxon>
        <taxon>campanulids</taxon>
        <taxon>Asterales</taxon>
        <taxon>Asteraceae</taxon>
        <taxon>Cichorioideae</taxon>
        <taxon>Cichorieae</taxon>
        <taxon>Cichoriinae</taxon>
        <taxon>Cichorium</taxon>
    </lineage>
</organism>
<protein>
    <submittedName>
        <fullName evidence="1">Uncharacterized protein</fullName>
    </submittedName>
</protein>
<gene>
    <name evidence="1" type="ORF">L2E82_18021</name>
</gene>
<sequence length="1483" mass="170964">MTRSSQPNIIPALNEPEREFNARRRIRRSIFPNEKPRQEMDIPVNEPEPTLKAYYNRARDGTGPSLVRPKIPENANFELKGHYLSALKGITFKGTEEEDPVEHIEQVTEITDCFNIPGISSDAIMLRIFPMTLHEGAKKWLKRLPPGSITTWNGLKQDFIEEYTPPSKINKLKAKIQNFLQDEDETLYQAWSRFKELILDCPQHDMDKHQKVQKFYDCINTQTRQLLDGRGPLINLTATEAYERIEKLAKHSHHYHSSRDPSCRRKLKEEAVEGMSAIHNRLDQFGRDLKKMTQNIHAITVGCDNCSGPHLQKDCPYDEDGNKKAEACYSSGDRFDYPIRRNNWRGGNDFYNQQQRQQPPFELQQNTYNQQKQPPPGFNPQHTQEKKPNLEDILGKFMEGSEKRHTTTETTRNSSYQHRPNPRAQAKAITTRSGKIIPPAVIEDATNSTPETQKDKLGKDSESTKDGGTKETASPQPHQPTIPFPQRLKKEKEDKEFKKFFEHLKQLSINIPFVDAITQMPKYAKFLKDLLTNRKKMEEVSLVTLSEKCYASMMKNLPEKVGDPGGLHLSCTFRNHASSYGLADLGANINLMPYSFYKKLNLPEPKPVRMAINLANKAVTYPRGIVEDLLVKVDKFVFPVDFVILDMEEDDKVLILLGKPFLATARALIDVHDTKLTIRVGTEAITFGMDHTIKHSTMSDDTVFHIDTFDLILEEEARTIQEEGYSHEMQLAEKSFDPEKDLKELEELLKNEPHFANQEETVLPKQKSPRNQSIPDLKILPNHLEYAFLTDTKEYSVVISADLSQEEKGELLKVLKRRKDAIAWSIYDIKGISPTLCSHKILMEEDSKPSAQHQRRLNPKNARRGYFQIPIDLEDQEKTTFTCPLGIFAYRRMPFGLCNAPATFQRYKMLKRCEETNLLLNWEKCHFMVKEGIVLGHKVSRHGIEVDKAKVEVIAKLPPPTNVKGVRSFLGHASFYWRFLKDFSKITKPLTQLLQNDVKFDFNNECVNAFEFLKLKLTTAPLMVGRNLPFELMTDASDIALGAVLGQRIDKKFKPIYYISKTLNPAQENYTTTEKELLAVVYAFDKFRPSLILSKTVIYTDHSAIKLENPEQKAREEKDVNDSFPEEHVMSIHVDMETPWYADIVNYLAAKVLVKGLTHQQKKKFFADIKYYLWDEPYLFRSCPDNIIRRCVQWKEIEDILKQCHQGPTGGHHGANYTARKVFEAGFYWPTIFKDTTNFVKTCDPCQRAGNISSKNEMPLHSIQYGVTHRISTPYHPQSSGQTEITNRALKRILERSVGSSRKDWSEKLDDALWAFRTAFKTPIGTTLYRLVYGKACHLPVEVEHKAFWALKTCNLDFNLVSTNRLCQLNELNELRNDAYENSAIYKDKTKRWHDSRLKGNKDFQPGEKVLLYNSRLRLFPGKLKTRWYGPFTIKEVYPHGAVDLFKEGGGSFKVNGHRLKRYEEGVQDENEREDIPLQTVEP</sequence>
<dbReference type="Proteomes" id="UP001055811">
    <property type="component" value="Linkage Group LG03"/>
</dbReference>
<keyword evidence="2" id="KW-1185">Reference proteome</keyword>
<reference evidence="1 2" key="2">
    <citation type="journal article" date="2022" name="Mol. Ecol. Resour.">
        <title>The genomes of chicory, endive, great burdock and yacon provide insights into Asteraceae paleo-polyploidization history and plant inulin production.</title>
        <authorList>
            <person name="Fan W."/>
            <person name="Wang S."/>
            <person name="Wang H."/>
            <person name="Wang A."/>
            <person name="Jiang F."/>
            <person name="Liu H."/>
            <person name="Zhao H."/>
            <person name="Xu D."/>
            <person name="Zhang Y."/>
        </authorList>
    </citation>
    <scope>NUCLEOTIDE SEQUENCE [LARGE SCALE GENOMIC DNA]</scope>
    <source>
        <strain evidence="2">cv. Punajuju</strain>
        <tissue evidence="1">Leaves</tissue>
    </source>
</reference>
<proteinExistence type="predicted"/>
<evidence type="ECO:0000313" key="1">
    <source>
        <dbReference type="EMBL" id="KAI3767688.1"/>
    </source>
</evidence>
<name>A0ACB9FA77_CICIN</name>
<comment type="caution">
    <text evidence="1">The sequence shown here is derived from an EMBL/GenBank/DDBJ whole genome shotgun (WGS) entry which is preliminary data.</text>
</comment>
<evidence type="ECO:0000313" key="2">
    <source>
        <dbReference type="Proteomes" id="UP001055811"/>
    </source>
</evidence>
<dbReference type="EMBL" id="CM042011">
    <property type="protein sequence ID" value="KAI3767688.1"/>
    <property type="molecule type" value="Genomic_DNA"/>
</dbReference>